<dbReference type="Pfam" id="PF13192">
    <property type="entry name" value="Thioredoxin_3"/>
    <property type="match status" value="1"/>
</dbReference>
<evidence type="ECO:0000313" key="4">
    <source>
        <dbReference type="EMBL" id="KYC57969.1"/>
    </source>
</evidence>
<comment type="similarity">
    <text evidence="1">Belongs to the glutaredoxin family.</text>
</comment>
<feature type="domain" description="Thioredoxin-like fold" evidence="3">
    <location>
        <begin position="22"/>
        <end position="90"/>
    </location>
</feature>
<gene>
    <name evidence="4" type="primary">trx_2</name>
    <name evidence="4" type="ORF">APG09_00675</name>
</gene>
<reference evidence="4" key="1">
    <citation type="journal article" date="2016" name="ISME J.">
        <title>Chasing the elusive Euryarchaeota class WSA2: genomes reveal a uniquely fastidious methyl-reducing methanogen.</title>
        <authorList>
            <person name="Nobu M.K."/>
            <person name="Narihiro T."/>
            <person name="Kuroda K."/>
            <person name="Mei R."/>
            <person name="Liu W.T."/>
        </authorList>
    </citation>
    <scope>NUCLEOTIDE SEQUENCE [LARGE SCALE GENOMIC DNA]</scope>
    <source>
        <strain evidence="4">ADurb1213_Bin02801</strain>
    </source>
</reference>
<dbReference type="InterPro" id="IPR012336">
    <property type="entry name" value="Thioredoxin-like_fold"/>
</dbReference>
<proteinExistence type="inferred from homology"/>
<sequence length="103" mass="11263">MKVTEKIRNMKNNKSNEKRVIIEVIVLSGCSQCIPAAEMAYRVASQYNNVDVTLVNVTTPEGELKAKSLGITTVPAIAINGKLTFIGNIQADMIMHDAVRKAM</sequence>
<organism evidence="4">
    <name type="scientific">Candidatus Methanofastidiosum methylothiophilum</name>
    <dbReference type="NCBI Taxonomy" id="1705564"/>
    <lineage>
        <taxon>Archaea</taxon>
        <taxon>Methanobacteriati</taxon>
        <taxon>Methanobacteriota</taxon>
        <taxon>Stenosarchaea group</taxon>
        <taxon>Candidatus Methanofastidiosia</taxon>
        <taxon>Candidatus Methanofastidiosales</taxon>
        <taxon>Candidatus Methanofastidiosaceae</taxon>
        <taxon>Candidatus Methanofastidiosum</taxon>
    </lineage>
</organism>
<dbReference type="Gene3D" id="3.40.30.10">
    <property type="entry name" value="Glutaredoxin"/>
    <property type="match status" value="1"/>
</dbReference>
<evidence type="ECO:0000256" key="1">
    <source>
        <dbReference type="ARBA" id="ARBA00007787"/>
    </source>
</evidence>
<evidence type="ECO:0000259" key="3">
    <source>
        <dbReference type="Pfam" id="PF13192"/>
    </source>
</evidence>
<dbReference type="SUPFAM" id="SSF52833">
    <property type="entry name" value="Thioredoxin-like"/>
    <property type="match status" value="1"/>
</dbReference>
<dbReference type="AlphaFoldDB" id="A0A150JL42"/>
<protein>
    <submittedName>
        <fullName evidence="4">Thioredoxin</fullName>
    </submittedName>
</protein>
<name>A0A150JL42_9EURY</name>
<dbReference type="EMBL" id="LNJE01000006">
    <property type="protein sequence ID" value="KYC57969.1"/>
    <property type="molecule type" value="Genomic_DNA"/>
</dbReference>
<comment type="caution">
    <text evidence="4">The sequence shown here is derived from an EMBL/GenBank/DDBJ whole genome shotgun (WGS) entry which is preliminary data.</text>
</comment>
<keyword evidence="2" id="KW-0249">Electron transport</keyword>
<accession>A0A150JL42</accession>
<keyword evidence="2" id="KW-0813">Transport</keyword>
<evidence type="ECO:0000256" key="2">
    <source>
        <dbReference type="ARBA" id="ARBA00022982"/>
    </source>
</evidence>
<dbReference type="InterPro" id="IPR036249">
    <property type="entry name" value="Thioredoxin-like_sf"/>
</dbReference>